<dbReference type="Proteomes" id="UP000373269">
    <property type="component" value="Chromosome"/>
</dbReference>
<dbReference type="EMBL" id="CP045835">
    <property type="protein sequence ID" value="QGG50543.1"/>
    <property type="molecule type" value="Genomic_DNA"/>
</dbReference>
<dbReference type="RefSeq" id="WP_369594919.1">
    <property type="nucleotide sequence ID" value="NZ_CP045835.1"/>
</dbReference>
<evidence type="ECO:0000313" key="1">
    <source>
        <dbReference type="EMBL" id="QGG50543.1"/>
    </source>
</evidence>
<keyword evidence="2" id="KW-1185">Reference proteome</keyword>
<gene>
    <name evidence="1" type="ORF">GDS87_06090</name>
</gene>
<name>A0ABX6DC31_9BACI</name>
<accession>A0ABX6DC31</accession>
<reference evidence="1 2" key="1">
    <citation type="submission" date="2019-11" db="EMBL/GenBank/DDBJ databases">
        <title>Whole Genome Sequencing and Comparative Genomic Analyses of Lysinibacillus pakistanensis LZH-9, a Halotolerant Strain with Excellent COD Removal Capability.</title>
        <authorList>
            <person name="Zhou H."/>
        </authorList>
    </citation>
    <scope>NUCLEOTIDE SEQUENCE [LARGE SCALE GENOMIC DNA]</scope>
    <source>
        <strain evidence="1 2">LZH-9</strain>
    </source>
</reference>
<evidence type="ECO:0000313" key="2">
    <source>
        <dbReference type="Proteomes" id="UP000373269"/>
    </source>
</evidence>
<proteinExistence type="predicted"/>
<sequence>MKKIITILTALFAVFIVFGIMGKASASELDQELKEDFSSTLFTENSIEEHEHDAFVHDSITGDEQITVFAVCNHVGTLKETKYVGFHSKCGGPLYKVYCKPCGKLVKTLCLCP</sequence>
<organism evidence="1 2">
    <name type="scientific">Lysinibacillus pakistanensis</name>
    <dbReference type="NCBI Taxonomy" id="759811"/>
    <lineage>
        <taxon>Bacteria</taxon>
        <taxon>Bacillati</taxon>
        <taxon>Bacillota</taxon>
        <taxon>Bacilli</taxon>
        <taxon>Bacillales</taxon>
        <taxon>Bacillaceae</taxon>
        <taxon>Lysinibacillus</taxon>
    </lineage>
</organism>
<protein>
    <submittedName>
        <fullName evidence="1">Uncharacterized protein</fullName>
    </submittedName>
</protein>